<protein>
    <recommendedName>
        <fullName evidence="2">WSC domain-containing protein</fullName>
    </recommendedName>
</protein>
<gene>
    <name evidence="3" type="ORF">CSAL01_04666</name>
</gene>
<feature type="transmembrane region" description="Helical" evidence="1">
    <location>
        <begin position="41"/>
        <end position="74"/>
    </location>
</feature>
<proteinExistence type="predicted"/>
<sequence length="184" mass="20753">MVFIQCQSRTKLWARHTITSTTKYPVYRAILMNKRRQRGGYVVWSMAMFILWCILGFLLALLAIVAGVFGSMLARQSSEILDLKNVAATKTTGSDTNGTSTTAAPAATMMWVQVVDWEYIGYYEDTSNRVFPDKYTHIEDQTNRLCAAVSSDYEYFGTEFGDQCYCSRTPPTSEIFGGYLFLSA</sequence>
<keyword evidence="1" id="KW-0472">Membrane</keyword>
<evidence type="ECO:0000259" key="2">
    <source>
        <dbReference type="Pfam" id="PF01822"/>
    </source>
</evidence>
<dbReference type="STRING" id="1209931.A0A135UW81"/>
<name>A0A135UW81_9PEZI</name>
<dbReference type="Proteomes" id="UP000070121">
    <property type="component" value="Unassembled WGS sequence"/>
</dbReference>
<dbReference type="AlphaFoldDB" id="A0A135UW81"/>
<feature type="domain" description="WSC" evidence="2">
    <location>
        <begin position="119"/>
        <end position="172"/>
    </location>
</feature>
<keyword evidence="4" id="KW-1185">Reference proteome</keyword>
<comment type="caution">
    <text evidence="3">The sequence shown here is derived from an EMBL/GenBank/DDBJ whole genome shotgun (WGS) entry which is preliminary data.</text>
</comment>
<keyword evidence="1" id="KW-1133">Transmembrane helix</keyword>
<dbReference type="EMBL" id="JFFI01000954">
    <property type="protein sequence ID" value="KXH64577.1"/>
    <property type="molecule type" value="Genomic_DNA"/>
</dbReference>
<evidence type="ECO:0000256" key="1">
    <source>
        <dbReference type="SAM" id="Phobius"/>
    </source>
</evidence>
<keyword evidence="1" id="KW-0812">Transmembrane</keyword>
<organism evidence="3 4">
    <name type="scientific">Colletotrichum salicis</name>
    <dbReference type="NCBI Taxonomy" id="1209931"/>
    <lineage>
        <taxon>Eukaryota</taxon>
        <taxon>Fungi</taxon>
        <taxon>Dikarya</taxon>
        <taxon>Ascomycota</taxon>
        <taxon>Pezizomycotina</taxon>
        <taxon>Sordariomycetes</taxon>
        <taxon>Hypocreomycetidae</taxon>
        <taxon>Glomerellales</taxon>
        <taxon>Glomerellaceae</taxon>
        <taxon>Colletotrichum</taxon>
        <taxon>Colletotrichum acutatum species complex</taxon>
    </lineage>
</organism>
<evidence type="ECO:0000313" key="4">
    <source>
        <dbReference type="Proteomes" id="UP000070121"/>
    </source>
</evidence>
<dbReference type="InterPro" id="IPR002889">
    <property type="entry name" value="WSC_carb-bd"/>
</dbReference>
<accession>A0A135UW81</accession>
<reference evidence="3 4" key="1">
    <citation type="submission" date="2014-02" db="EMBL/GenBank/DDBJ databases">
        <title>The genome sequence of Colletotrichum salicis CBS 607.94.</title>
        <authorList>
            <person name="Baroncelli R."/>
            <person name="Thon M.R."/>
        </authorList>
    </citation>
    <scope>NUCLEOTIDE SEQUENCE [LARGE SCALE GENOMIC DNA]</scope>
    <source>
        <strain evidence="3 4">CBS 607.94</strain>
    </source>
</reference>
<evidence type="ECO:0000313" key="3">
    <source>
        <dbReference type="EMBL" id="KXH64577.1"/>
    </source>
</evidence>
<dbReference type="OrthoDB" id="5985073at2759"/>
<dbReference type="Pfam" id="PF01822">
    <property type="entry name" value="WSC"/>
    <property type="match status" value="1"/>
</dbReference>